<reference evidence="2" key="1">
    <citation type="submission" date="2021-02" db="EMBL/GenBank/DDBJ databases">
        <authorList>
            <person name="Dougan E. K."/>
            <person name="Rhodes N."/>
            <person name="Thang M."/>
            <person name="Chan C."/>
        </authorList>
    </citation>
    <scope>NUCLEOTIDE SEQUENCE</scope>
</reference>
<feature type="non-terminal residue" evidence="2">
    <location>
        <position position="172"/>
    </location>
</feature>
<gene>
    <name evidence="2" type="ORF">PGLA2088_LOCUS16549</name>
</gene>
<sequence length="172" mass="18718">ATHSGGRAPDRLDWRSQLLPPPVFDVMKDKQTQRWGASLRSLLYGFPGGLAPVRLPLYSIIYVFDPAEVEDLTFAAQLIAQMPLPAKLHLLLLPPASAAEAQWDEEALGSAPAWLQSKDDARRGSEGEALASIAMAAAFDDLLHKKPKRAQRFLTAMAEAALSFTGRLPSSQ</sequence>
<dbReference type="InterPro" id="IPR040692">
    <property type="entry name" value="UGGT_TRXL_3"/>
</dbReference>
<proteinExistence type="predicted"/>
<feature type="domain" description="UGGT thioredoxin-like" evidence="1">
    <location>
        <begin position="25"/>
        <end position="159"/>
    </location>
</feature>
<comment type="caution">
    <text evidence="2">The sequence shown here is derived from an EMBL/GenBank/DDBJ whole genome shotgun (WGS) entry which is preliminary data.</text>
</comment>
<evidence type="ECO:0000259" key="1">
    <source>
        <dbReference type="Pfam" id="PF18402"/>
    </source>
</evidence>
<evidence type="ECO:0000313" key="2">
    <source>
        <dbReference type="EMBL" id="CAE8667382.1"/>
    </source>
</evidence>
<dbReference type="Pfam" id="PF18402">
    <property type="entry name" value="Thioredoxin_14"/>
    <property type="match status" value="1"/>
</dbReference>
<protein>
    <recommendedName>
        <fullName evidence="1">UGGT thioredoxin-like domain-containing protein</fullName>
    </recommendedName>
</protein>
<dbReference type="AlphaFoldDB" id="A0A813J3X6"/>
<dbReference type="EMBL" id="CAJNNW010021018">
    <property type="protein sequence ID" value="CAE8667382.1"/>
    <property type="molecule type" value="Genomic_DNA"/>
</dbReference>
<feature type="non-terminal residue" evidence="2">
    <location>
        <position position="1"/>
    </location>
</feature>
<accession>A0A813J3X6</accession>
<dbReference type="Proteomes" id="UP000626109">
    <property type="component" value="Unassembled WGS sequence"/>
</dbReference>
<evidence type="ECO:0000313" key="3">
    <source>
        <dbReference type="Proteomes" id="UP000626109"/>
    </source>
</evidence>
<name>A0A813J3X6_POLGL</name>
<organism evidence="2 3">
    <name type="scientific">Polarella glacialis</name>
    <name type="common">Dinoflagellate</name>
    <dbReference type="NCBI Taxonomy" id="89957"/>
    <lineage>
        <taxon>Eukaryota</taxon>
        <taxon>Sar</taxon>
        <taxon>Alveolata</taxon>
        <taxon>Dinophyceae</taxon>
        <taxon>Suessiales</taxon>
        <taxon>Suessiaceae</taxon>
        <taxon>Polarella</taxon>
    </lineage>
</organism>